<organism evidence="2 3">
    <name type="scientific">Mycolicibacterium conceptionense</name>
    <dbReference type="NCBI Taxonomy" id="451644"/>
    <lineage>
        <taxon>Bacteria</taxon>
        <taxon>Bacillati</taxon>
        <taxon>Actinomycetota</taxon>
        <taxon>Actinomycetes</taxon>
        <taxon>Mycobacteriales</taxon>
        <taxon>Mycobacteriaceae</taxon>
        <taxon>Mycolicibacterium</taxon>
    </lineage>
</organism>
<dbReference type="EMBL" id="CTEF01000001">
    <property type="protein sequence ID" value="CQD02624.1"/>
    <property type="molecule type" value="Genomic_DNA"/>
</dbReference>
<accession>A0A0U1CVB4</accession>
<name>A0A0U1CVB4_9MYCO</name>
<gene>
    <name evidence="2" type="ORF">BN970_00204</name>
</gene>
<protein>
    <submittedName>
        <fullName evidence="2">Uncharacterized protein</fullName>
    </submittedName>
</protein>
<feature type="region of interest" description="Disordered" evidence="1">
    <location>
        <begin position="1"/>
        <end position="23"/>
    </location>
</feature>
<evidence type="ECO:0000256" key="1">
    <source>
        <dbReference type="SAM" id="MobiDB-lite"/>
    </source>
</evidence>
<evidence type="ECO:0000313" key="2">
    <source>
        <dbReference type="EMBL" id="CQD02624.1"/>
    </source>
</evidence>
<reference evidence="2 3" key="1">
    <citation type="submission" date="2015-03" db="EMBL/GenBank/DDBJ databases">
        <authorList>
            <person name="Murphy D."/>
        </authorList>
    </citation>
    <scope>NUCLEOTIDE SEQUENCE [LARGE SCALE GENOMIC DNA]</scope>
    <source>
        <strain evidence="2 3">D16</strain>
    </source>
</reference>
<sequence>MRVRVALTAESTDARSSGGRYRGPTAWGTTADLTKVLAGSAQKICGQARRPMPKVFAFIDVNVSTAATSWSVTRAAATARALNARAAALR</sequence>
<evidence type="ECO:0000313" key="3">
    <source>
        <dbReference type="Proteomes" id="UP000182227"/>
    </source>
</evidence>
<proteinExistence type="predicted"/>
<dbReference type="Proteomes" id="UP000182227">
    <property type="component" value="Unassembled WGS sequence"/>
</dbReference>
<dbReference type="AlphaFoldDB" id="A0A0U1CVB4"/>